<protein>
    <submittedName>
        <fullName evidence="2">Uncharacterized protein</fullName>
    </submittedName>
</protein>
<feature type="compositionally biased region" description="Basic and acidic residues" evidence="1">
    <location>
        <begin position="257"/>
        <end position="283"/>
    </location>
</feature>
<gene>
    <name evidence="2" type="ORF">TPAB3V08_LOCUS7871</name>
</gene>
<organism evidence="2 3">
    <name type="scientific">Timema podura</name>
    <name type="common">Walking stick</name>
    <dbReference type="NCBI Taxonomy" id="61482"/>
    <lineage>
        <taxon>Eukaryota</taxon>
        <taxon>Metazoa</taxon>
        <taxon>Ecdysozoa</taxon>
        <taxon>Arthropoda</taxon>
        <taxon>Hexapoda</taxon>
        <taxon>Insecta</taxon>
        <taxon>Pterygota</taxon>
        <taxon>Neoptera</taxon>
        <taxon>Polyneoptera</taxon>
        <taxon>Phasmatodea</taxon>
        <taxon>Timematodea</taxon>
        <taxon>Timematoidea</taxon>
        <taxon>Timematidae</taxon>
        <taxon>Timema</taxon>
    </lineage>
</organism>
<evidence type="ECO:0000313" key="2">
    <source>
        <dbReference type="EMBL" id="CAG2060915.1"/>
    </source>
</evidence>
<feature type="region of interest" description="Disordered" evidence="1">
    <location>
        <begin position="253"/>
        <end position="283"/>
    </location>
</feature>
<reference evidence="2" key="1">
    <citation type="submission" date="2021-03" db="EMBL/GenBank/DDBJ databases">
        <authorList>
            <person name="Tran Van P."/>
        </authorList>
    </citation>
    <scope>NUCLEOTIDE SEQUENCE</scope>
</reference>
<evidence type="ECO:0000313" key="3">
    <source>
        <dbReference type="Proteomes" id="UP001153148"/>
    </source>
</evidence>
<evidence type="ECO:0000256" key="1">
    <source>
        <dbReference type="SAM" id="MobiDB-lite"/>
    </source>
</evidence>
<dbReference type="Proteomes" id="UP001153148">
    <property type="component" value="Unassembled WGS sequence"/>
</dbReference>
<accession>A0ABN7NYX4</accession>
<name>A0ABN7NYX4_TIMPD</name>
<proteinExistence type="predicted"/>
<dbReference type="EMBL" id="CAJPIN010014000">
    <property type="protein sequence ID" value="CAG2060915.1"/>
    <property type="molecule type" value="Genomic_DNA"/>
</dbReference>
<keyword evidence="3" id="KW-1185">Reference proteome</keyword>
<comment type="caution">
    <text evidence="2">The sequence shown here is derived from an EMBL/GenBank/DDBJ whole genome shotgun (WGS) entry which is preliminary data.</text>
</comment>
<sequence>MSSILTSGTSNMNETITAIAAVYIRSPINAGILGTSNRSRQSLAMSHVCNHERASHRKLAWFESYRGHVELSSMCLMQDVSKTQPYGPRGVSGVGGVVEHPQVVSQARLTDTQSSIGVNKPLCSLRSTQNCENLQVVDRKLVEIRHNEGDSNAQGSKCSNDDINILGGPFPHGVEQERRKEEELCVHSQIPALLQALLEQTESGVNENKLLFNLSRALQVAWDIWTVWSSCIVTKSTRSPSVATLLTPDNDIVSSADNHEHKEQTQDQPEIQHMRISTDKTLA</sequence>